<organism evidence="2 3">
    <name type="scientific">Arthrobacter phage Circum</name>
    <dbReference type="NCBI Taxonomy" id="1772295"/>
    <lineage>
        <taxon>Viruses</taxon>
        <taxon>Duplodnaviria</taxon>
        <taxon>Heunggongvirae</taxon>
        <taxon>Uroviricota</taxon>
        <taxon>Caudoviricetes</taxon>
        <taxon>Mudcatvirus</taxon>
        <taxon>Mudcatvirus circum</taxon>
    </lineage>
</organism>
<proteinExistence type="predicted"/>
<dbReference type="Proteomes" id="UP000222527">
    <property type="component" value="Segment"/>
</dbReference>
<name>A0A0U4IJV5_9CAUD</name>
<feature type="compositionally biased region" description="Basic and acidic residues" evidence="1">
    <location>
        <begin position="128"/>
        <end position="139"/>
    </location>
</feature>
<protein>
    <submittedName>
        <fullName evidence="2">Uncharacterized protein</fullName>
    </submittedName>
</protein>
<dbReference type="RefSeq" id="YP_009603100.1">
    <property type="nucleotide sequence ID" value="NC_041948.1"/>
</dbReference>
<accession>A0A0U4IJV5</accession>
<gene>
    <name evidence="2" type="primary">11</name>
    <name evidence="2" type="ORF">CIRCUM_11</name>
</gene>
<dbReference type="KEGG" id="vg:40078969"/>
<sequence>MTTPAEDFLEHYSSQYYDPQKAHEYYERTKELKGRKSTKGMSKTQTEAWGYAKNQISQAKKSEMTASQEAQKRRLEALRLKAEEAQKRITDKIRALAERLENQRNASGVDPKLKRYLERSHGNLIRKAQKDASAEREQIRTELKSAVQKARDEYHASKEQLKAKYDQATDTEYNNIRSQLPGEAPKAPAKKRGRKNTQNGTKT</sequence>
<evidence type="ECO:0000313" key="3">
    <source>
        <dbReference type="Proteomes" id="UP000222527"/>
    </source>
</evidence>
<dbReference type="EMBL" id="KU160642">
    <property type="protein sequence ID" value="ALY08698.1"/>
    <property type="molecule type" value="Genomic_DNA"/>
</dbReference>
<evidence type="ECO:0000313" key="2">
    <source>
        <dbReference type="EMBL" id="ALY08698.1"/>
    </source>
</evidence>
<dbReference type="OrthoDB" id="30425at10239"/>
<feature type="compositionally biased region" description="Polar residues" evidence="1">
    <location>
        <begin position="168"/>
        <end position="178"/>
    </location>
</feature>
<feature type="region of interest" description="Disordered" evidence="1">
    <location>
        <begin position="149"/>
        <end position="203"/>
    </location>
</feature>
<feature type="region of interest" description="Disordered" evidence="1">
    <location>
        <begin position="120"/>
        <end position="139"/>
    </location>
</feature>
<reference evidence="2 3" key="1">
    <citation type="submission" date="2015-11" db="EMBL/GenBank/DDBJ databases">
        <authorList>
            <person name="Aziz R.M."/>
            <person name="Carl E.L."/>
            <person name="Farooq M.A."/>
            <person name="Gal B."/>
            <person name="Garcia Martinez K."/>
            <person name="Mathew K.J."/>
            <person name="Obando D.J."/>
            <person name="Robinson K.M."/>
            <person name="Robinson M.D."/>
            <person name="Sanders L.M."/>
            <person name="Silva M.P."/>
            <person name="Tasnim L."/>
            <person name="Vo M."/>
            <person name="Vo Q.D."/>
            <person name="Simon S.E."/>
            <person name="Hughes L.E."/>
            <person name="Benjamin R.C."/>
            <person name="Bradley K.W."/>
            <person name="Asai D.J."/>
            <person name="Bowman C.A."/>
            <person name="Russell D.A."/>
            <person name="Pope W.H."/>
            <person name="Jacobs-Sera D."/>
            <person name="Hendrix R.W."/>
            <person name="Hatfull G.F."/>
        </authorList>
    </citation>
    <scope>NUCLEOTIDE SEQUENCE [LARGE SCALE GENOMIC DNA]</scope>
</reference>
<feature type="compositionally biased region" description="Basic and acidic residues" evidence="1">
    <location>
        <begin position="149"/>
        <end position="167"/>
    </location>
</feature>
<keyword evidence="3" id="KW-1185">Reference proteome</keyword>
<dbReference type="GeneID" id="40078969"/>
<evidence type="ECO:0000256" key="1">
    <source>
        <dbReference type="SAM" id="MobiDB-lite"/>
    </source>
</evidence>